<dbReference type="PANTHER" id="PTHR43155:SF2">
    <property type="entry name" value="CYCLIC DI-GMP PHOSPHODIESTERASE PA4108"/>
    <property type="match status" value="1"/>
</dbReference>
<dbReference type="SUPFAM" id="SSF109604">
    <property type="entry name" value="HD-domain/PDEase-like"/>
    <property type="match status" value="1"/>
</dbReference>
<feature type="domain" description="HD-GYP" evidence="1">
    <location>
        <begin position="114"/>
        <end position="309"/>
    </location>
</feature>
<dbReference type="Proteomes" id="UP000239549">
    <property type="component" value="Unassembled WGS sequence"/>
</dbReference>
<accession>A0A2L2X743</accession>
<keyword evidence="3" id="KW-1185">Reference proteome</keyword>
<dbReference type="InterPro" id="IPR003607">
    <property type="entry name" value="HD/PDEase_dom"/>
</dbReference>
<gene>
    <name evidence="2" type="ORF">DCCM_0188</name>
</gene>
<dbReference type="AlphaFoldDB" id="A0A2L2X743"/>
<protein>
    <submittedName>
        <fullName evidence="2">Two-component response regulator</fullName>
    </submittedName>
</protein>
<evidence type="ECO:0000259" key="1">
    <source>
        <dbReference type="PROSITE" id="PS51832"/>
    </source>
</evidence>
<dbReference type="RefSeq" id="WP_104370591.1">
    <property type="nucleotide sequence ID" value="NZ_BFAV01000016.1"/>
</dbReference>
<dbReference type="Pfam" id="PF13487">
    <property type="entry name" value="HD_5"/>
    <property type="match status" value="1"/>
</dbReference>
<comment type="caution">
    <text evidence="2">The sequence shown here is derived from an EMBL/GenBank/DDBJ whole genome shotgun (WGS) entry which is preliminary data.</text>
</comment>
<dbReference type="Gene3D" id="1.10.3210.10">
    <property type="entry name" value="Hypothetical protein af1432"/>
    <property type="match status" value="1"/>
</dbReference>
<dbReference type="SMART" id="SM00471">
    <property type="entry name" value="HDc"/>
    <property type="match status" value="1"/>
</dbReference>
<dbReference type="InterPro" id="IPR006675">
    <property type="entry name" value="HDIG_dom"/>
</dbReference>
<dbReference type="PROSITE" id="PS51832">
    <property type="entry name" value="HD_GYP"/>
    <property type="match status" value="1"/>
</dbReference>
<name>A0A2L2X743_9FIRM</name>
<dbReference type="NCBIfam" id="TIGR00277">
    <property type="entry name" value="HDIG"/>
    <property type="match status" value="1"/>
</dbReference>
<dbReference type="InterPro" id="IPR037522">
    <property type="entry name" value="HD_GYP_dom"/>
</dbReference>
<dbReference type="PANTHER" id="PTHR43155">
    <property type="entry name" value="CYCLIC DI-GMP PHOSPHODIESTERASE PA4108-RELATED"/>
    <property type="match status" value="1"/>
</dbReference>
<proteinExistence type="predicted"/>
<evidence type="ECO:0000313" key="2">
    <source>
        <dbReference type="EMBL" id="GBF31997.1"/>
    </source>
</evidence>
<reference evidence="3" key="1">
    <citation type="submission" date="2018-02" db="EMBL/GenBank/DDBJ databases">
        <title>Genome sequence of Desulfocucumis palustris strain NAW-5.</title>
        <authorList>
            <person name="Watanabe M."/>
            <person name="Kojima H."/>
            <person name="Fukui M."/>
        </authorList>
    </citation>
    <scope>NUCLEOTIDE SEQUENCE [LARGE SCALE GENOMIC DNA]</scope>
    <source>
        <strain evidence="3">NAW-5</strain>
    </source>
</reference>
<sequence>MANNIYIDKLIPNMVLNQDIYNEHNVLMLTKGAILTGENIQTIKVLGYSKISILEESNLNEPACWQRSDEEIFINFQKKYEKSGRETAELIKFISDGNQFDLEQAYNIPESILNDIKSPFNLMSYLNIAKQLDNHTFGHSLNVSLICGLICRWLKLQNKETKDIVVAGLLHDIGKTRISRTILQKPGPLTEEEREEIKRHTILGYRILEAASSPPSLRVGALFHHEREDGLGYPSGLNSGNIPLSAKIISIADVYDAMTSNRPYRGKICPFKVIEQFQHNFYGALDTGILLTFLNRIAECYVGEVVQLSDGRTGQIVLINPGTPSRPQVWTSDGIVNLKNEPDLEIDTLLPWFNFAS</sequence>
<organism evidence="2 3">
    <name type="scientific">Desulfocucumis palustris</name>
    <dbReference type="NCBI Taxonomy" id="1898651"/>
    <lineage>
        <taxon>Bacteria</taxon>
        <taxon>Bacillati</taxon>
        <taxon>Bacillota</taxon>
        <taxon>Clostridia</taxon>
        <taxon>Eubacteriales</taxon>
        <taxon>Desulfocucumaceae</taxon>
        <taxon>Desulfocucumis</taxon>
    </lineage>
</organism>
<dbReference type="EMBL" id="BFAV01000016">
    <property type="protein sequence ID" value="GBF31997.1"/>
    <property type="molecule type" value="Genomic_DNA"/>
</dbReference>
<dbReference type="OrthoDB" id="9798833at2"/>
<dbReference type="CDD" id="cd00077">
    <property type="entry name" value="HDc"/>
    <property type="match status" value="1"/>
</dbReference>
<evidence type="ECO:0000313" key="3">
    <source>
        <dbReference type="Proteomes" id="UP000239549"/>
    </source>
</evidence>